<feature type="transmembrane region" description="Helical" evidence="6">
    <location>
        <begin position="288"/>
        <end position="307"/>
    </location>
</feature>
<dbReference type="EMBL" id="CP005996">
    <property type="protein sequence ID" value="AGS39763.1"/>
    <property type="molecule type" value="Genomic_DNA"/>
</dbReference>
<keyword evidence="4 6" id="KW-1133">Transmembrane helix</keyword>
<dbReference type="InterPro" id="IPR002797">
    <property type="entry name" value="Polysacc_synth"/>
</dbReference>
<keyword evidence="5 6" id="KW-0472">Membrane</keyword>
<evidence type="ECO:0000256" key="6">
    <source>
        <dbReference type="SAM" id="Phobius"/>
    </source>
</evidence>
<dbReference type="InterPro" id="IPR050833">
    <property type="entry name" value="Poly_Biosynth_Transport"/>
</dbReference>
<protein>
    <recommendedName>
        <fullName evidence="9">Polysaccharide biosynthesis protein</fullName>
    </recommendedName>
</protein>
<dbReference type="KEGG" id="cza:CYCME_1435"/>
<feature type="transmembrane region" description="Helical" evidence="6">
    <location>
        <begin position="327"/>
        <end position="347"/>
    </location>
</feature>
<evidence type="ECO:0000256" key="2">
    <source>
        <dbReference type="ARBA" id="ARBA00022475"/>
    </source>
</evidence>
<evidence type="ECO:0008006" key="9">
    <source>
        <dbReference type="Google" id="ProtNLM"/>
    </source>
</evidence>
<comment type="subcellular location">
    <subcellularLocation>
        <location evidence="1">Cell membrane</location>
        <topology evidence="1">Multi-pass membrane protein</topology>
    </subcellularLocation>
</comment>
<feature type="transmembrane region" description="Helical" evidence="6">
    <location>
        <begin position="86"/>
        <end position="104"/>
    </location>
</feature>
<feature type="transmembrane region" description="Helical" evidence="6">
    <location>
        <begin position="12"/>
        <end position="28"/>
    </location>
</feature>
<dbReference type="RefSeq" id="WP_020932601.1">
    <property type="nucleotide sequence ID" value="NC_021917.1"/>
</dbReference>
<dbReference type="PATRIC" id="fig|1198232.3.peg.1422"/>
<reference evidence="8" key="2">
    <citation type="journal article" date="2016" name="Environ. Microbiol. Rep.">
        <title>Analysis of defence systems and a conjugative IncP-1 plasmid in the marine polyaromatic hydrocarbons-degrading bacterium Cycloclasticus sp. 78-ME.</title>
        <authorList>
            <person name="Yakimov M.M."/>
            <person name="Crisafi F."/>
            <person name="Messina E."/>
            <person name="Smedile F."/>
            <person name="Lopatina A."/>
            <person name="Denaro R."/>
            <person name="Pieper D.H."/>
            <person name="Golyshin P.N."/>
            <person name="Giuliano L."/>
        </authorList>
    </citation>
    <scope>NUCLEOTIDE SEQUENCE [LARGE SCALE GENOMIC DNA]</scope>
    <source>
        <strain evidence="8">78-ME</strain>
    </source>
</reference>
<feature type="transmembrane region" description="Helical" evidence="6">
    <location>
        <begin position="116"/>
        <end position="139"/>
    </location>
</feature>
<dbReference type="PANTHER" id="PTHR30250">
    <property type="entry name" value="PST FAMILY PREDICTED COLANIC ACID TRANSPORTER"/>
    <property type="match status" value="1"/>
</dbReference>
<proteinExistence type="predicted"/>
<feature type="transmembrane region" description="Helical" evidence="6">
    <location>
        <begin position="385"/>
        <end position="405"/>
    </location>
</feature>
<feature type="transmembrane region" description="Helical" evidence="6">
    <location>
        <begin position="213"/>
        <end position="235"/>
    </location>
</feature>
<feature type="transmembrane region" description="Helical" evidence="6">
    <location>
        <begin position="417"/>
        <end position="435"/>
    </location>
</feature>
<evidence type="ECO:0000256" key="1">
    <source>
        <dbReference type="ARBA" id="ARBA00004651"/>
    </source>
</evidence>
<keyword evidence="3 6" id="KW-0812">Transmembrane</keyword>
<dbReference type="PANTHER" id="PTHR30250:SF11">
    <property type="entry name" value="O-ANTIGEN TRANSPORTER-RELATED"/>
    <property type="match status" value="1"/>
</dbReference>
<evidence type="ECO:0000313" key="8">
    <source>
        <dbReference type="Proteomes" id="UP000015380"/>
    </source>
</evidence>
<dbReference type="Proteomes" id="UP000015380">
    <property type="component" value="Chromosome"/>
</dbReference>
<feature type="transmembrane region" description="Helical" evidence="6">
    <location>
        <begin position="441"/>
        <end position="458"/>
    </location>
</feature>
<feature type="transmembrane region" description="Helical" evidence="6">
    <location>
        <begin position="173"/>
        <end position="192"/>
    </location>
</feature>
<keyword evidence="2" id="KW-1003">Cell membrane</keyword>
<evidence type="ECO:0000256" key="3">
    <source>
        <dbReference type="ARBA" id="ARBA00022692"/>
    </source>
</evidence>
<evidence type="ECO:0000313" key="7">
    <source>
        <dbReference type="EMBL" id="AGS39763.1"/>
    </source>
</evidence>
<accession>S5TXR8</accession>
<keyword evidence="8" id="KW-1185">Reference proteome</keyword>
<dbReference type="GO" id="GO:0005886">
    <property type="term" value="C:plasma membrane"/>
    <property type="evidence" value="ECO:0007669"/>
    <property type="project" value="UniProtKB-SubCell"/>
</dbReference>
<organism evidence="7 8">
    <name type="scientific">Cycloclasticus zancles 78-ME</name>
    <dbReference type="NCBI Taxonomy" id="1198232"/>
    <lineage>
        <taxon>Bacteria</taxon>
        <taxon>Pseudomonadati</taxon>
        <taxon>Pseudomonadota</taxon>
        <taxon>Gammaproteobacteria</taxon>
        <taxon>Thiotrichales</taxon>
        <taxon>Piscirickettsiaceae</taxon>
        <taxon>Cycloclasticus</taxon>
    </lineage>
</organism>
<evidence type="ECO:0000256" key="5">
    <source>
        <dbReference type="ARBA" id="ARBA00023136"/>
    </source>
</evidence>
<sequence length="477" mass="53273">MFTHKDTLKVILWKGAEFIGLFLFLALIPRMMGPELYGDFAIMLSILGVFILSNALGGLPIFGRFIPEFKASKQTIRIQGLFTQFFIFRLLISLVLFAFLFFSLAHFRPDFDMNTIIVLCATCVLATISLSCTHLFYGLNKMPSYLFHDSSSRLLLVLIMVGYLSNLSLQTSVYALGVVEVILVVVLLFLARKYFSFYAAVDQFPDFYKHLKFGLAFFASNLILMVVFRTGEILISFFTSASEEVAYYHLSNAMFLALYALFSQVSTVLIPSINTLHSLGEYTKRDKWLGIMFVYLTVITVLTLIMINSVGEPMLLLLLGQSFSEVAVNFCIISISLIPLNVVRLGHAVAMVNSKTKENLLVASIAMLSFLLSAVILIPTMAAKGVSFSVVISSLIAAVFSYYHFKLWTIINTTKVLKIFGVGAICIGLIEFSGYSRIEVGFFSLVFFISMMFLLQVVKVSEVQAMVIGQNKKKGKV</sequence>
<dbReference type="AlphaFoldDB" id="S5TXR8"/>
<gene>
    <name evidence="7" type="ORF">CYCME_1435</name>
</gene>
<dbReference type="Pfam" id="PF01943">
    <property type="entry name" value="Polysacc_synt"/>
    <property type="match status" value="1"/>
</dbReference>
<dbReference type="HOGENOM" id="CLU_572015_0_0_6"/>
<evidence type="ECO:0000256" key="4">
    <source>
        <dbReference type="ARBA" id="ARBA00022989"/>
    </source>
</evidence>
<reference evidence="7 8" key="1">
    <citation type="submission" date="2013-05" db="EMBL/GenBank/DDBJ databases">
        <title>Between feast and famine: a lifestyle of most important marine PAH-degrading bacterium Cycloclasticus sp. 7ME.</title>
        <authorList>
            <person name="Yakimov M.M."/>
            <person name="Messina E."/>
            <person name="Genovese M."/>
            <person name="Denaro R."/>
            <person name="Crisafi F."/>
            <person name="Russo D."/>
            <person name="Cappello S."/>
            <person name="Santisi S."/>
            <person name="Smedile F."/>
            <person name="Golyshina O.V."/>
            <person name="Tran H."/>
            <person name="Pieper D.H."/>
            <person name="Golyshin P.N."/>
            <person name="Giuliano L."/>
        </authorList>
    </citation>
    <scope>NUCLEOTIDE SEQUENCE [LARGE SCALE GENOMIC DNA]</scope>
    <source>
        <strain evidence="7 8">78-ME</strain>
    </source>
</reference>
<name>S5TXR8_9GAMM</name>
<feature type="transmembrane region" description="Helical" evidence="6">
    <location>
        <begin position="255"/>
        <end position="276"/>
    </location>
</feature>
<feature type="transmembrane region" description="Helical" evidence="6">
    <location>
        <begin position="359"/>
        <end position="379"/>
    </location>
</feature>
<dbReference type="eggNOG" id="COG2244">
    <property type="taxonomic scope" value="Bacteria"/>
</dbReference>
<feature type="transmembrane region" description="Helical" evidence="6">
    <location>
        <begin position="40"/>
        <end position="66"/>
    </location>
</feature>